<keyword evidence="2 5" id="KW-0812">Transmembrane</keyword>
<dbReference type="GO" id="GO:0005886">
    <property type="term" value="C:plasma membrane"/>
    <property type="evidence" value="ECO:0007669"/>
    <property type="project" value="UniProtKB-SubCell"/>
</dbReference>
<feature type="transmembrane region" description="Helical" evidence="5">
    <location>
        <begin position="309"/>
        <end position="332"/>
    </location>
</feature>
<comment type="subcellular location">
    <subcellularLocation>
        <location evidence="1">Cell membrane</location>
        <topology evidence="1">Multi-pass membrane protein</topology>
    </subcellularLocation>
</comment>
<evidence type="ECO:0000313" key="8">
    <source>
        <dbReference type="Proteomes" id="UP000057820"/>
    </source>
</evidence>
<feature type="transmembrane region" description="Helical" evidence="5">
    <location>
        <begin position="208"/>
        <end position="224"/>
    </location>
</feature>
<feature type="transmembrane region" description="Helical" evidence="5">
    <location>
        <begin position="52"/>
        <end position="73"/>
    </location>
</feature>
<evidence type="ECO:0000256" key="5">
    <source>
        <dbReference type="SAM" id="Phobius"/>
    </source>
</evidence>
<reference evidence="8" key="1">
    <citation type="submission" date="2015-03" db="EMBL/GenBank/DDBJ databases">
        <authorList>
            <consortium name="Pathogen Informatics"/>
        </authorList>
    </citation>
    <scope>NUCLEOTIDE SEQUENCE [LARGE SCALE GENOMIC DNA]</scope>
    <source>
        <strain evidence="8">NCTC11134</strain>
    </source>
</reference>
<keyword evidence="4 5" id="KW-0472">Membrane</keyword>
<proteinExistence type="predicted"/>
<organism evidence="7 8">
    <name type="scientific">Nocardia farcinica</name>
    <dbReference type="NCBI Taxonomy" id="37329"/>
    <lineage>
        <taxon>Bacteria</taxon>
        <taxon>Bacillati</taxon>
        <taxon>Actinomycetota</taxon>
        <taxon>Actinomycetes</taxon>
        <taxon>Mycobacteriales</taxon>
        <taxon>Nocardiaceae</taxon>
        <taxon>Nocardia</taxon>
    </lineage>
</organism>
<dbReference type="EMBL" id="LN868938">
    <property type="protein sequence ID" value="CRY78003.1"/>
    <property type="molecule type" value="Genomic_DNA"/>
</dbReference>
<evidence type="ECO:0000256" key="4">
    <source>
        <dbReference type="ARBA" id="ARBA00023136"/>
    </source>
</evidence>
<dbReference type="CDD" id="cd17321">
    <property type="entry name" value="MFS_MMR_MDR_like"/>
    <property type="match status" value="1"/>
</dbReference>
<dbReference type="KEGG" id="nfr:ERS450000_02702"/>
<evidence type="ECO:0000313" key="7">
    <source>
        <dbReference type="EMBL" id="CRY78003.1"/>
    </source>
</evidence>
<keyword evidence="3 5" id="KW-1133">Transmembrane helix</keyword>
<feature type="transmembrane region" description="Helical" evidence="5">
    <location>
        <begin position="443"/>
        <end position="463"/>
    </location>
</feature>
<evidence type="ECO:0000259" key="6">
    <source>
        <dbReference type="PROSITE" id="PS50850"/>
    </source>
</evidence>
<dbReference type="RefSeq" id="WP_060592798.1">
    <property type="nucleotide sequence ID" value="NZ_CP031418.1"/>
</dbReference>
<feature type="transmembrane region" description="Helical" evidence="5">
    <location>
        <begin position="85"/>
        <end position="104"/>
    </location>
</feature>
<evidence type="ECO:0000256" key="3">
    <source>
        <dbReference type="ARBA" id="ARBA00022989"/>
    </source>
</evidence>
<dbReference type="SUPFAM" id="SSF103473">
    <property type="entry name" value="MFS general substrate transporter"/>
    <property type="match status" value="2"/>
</dbReference>
<feature type="transmembrane region" description="Helical" evidence="5">
    <location>
        <begin position="230"/>
        <end position="253"/>
    </location>
</feature>
<feature type="transmembrane region" description="Helical" evidence="5">
    <location>
        <begin position="279"/>
        <end position="297"/>
    </location>
</feature>
<feature type="domain" description="Major facilitator superfamily (MFS) profile" evidence="6">
    <location>
        <begin position="18"/>
        <end position="469"/>
    </location>
</feature>
<feature type="transmembrane region" description="Helical" evidence="5">
    <location>
        <begin position="169"/>
        <end position="187"/>
    </location>
</feature>
<dbReference type="PANTHER" id="PTHR42718:SF48">
    <property type="entry name" value="CONSERVED TWO-DOMAIN MEMBRANE PROTEIN-RELATED"/>
    <property type="match status" value="1"/>
</dbReference>
<gene>
    <name evidence="7" type="primary">stp_6</name>
    <name evidence="7" type="ORF">ERS450000_02702</name>
</gene>
<dbReference type="Pfam" id="PF07690">
    <property type="entry name" value="MFS_1"/>
    <property type="match status" value="1"/>
</dbReference>
<sequence length="470" mass="47022">MTTVSERTQRPPNLARRTLLIACGATFIALLDLSVVNIAFPSLARDYPDTPVTTLTWVVSGYGVAFAALLTPAGRFADALGRRRLFRIALAAFALTSLLCGLAPDAATLIAGRVAQGAAAALMMPAALGLILAVTPRERIGAAIGAWSAAGSFAAVVGPPLGGALVEAFGWRAVFVVNVPIALALMLPARGLPETGLRPPGSGLPDPVGTIAVALGLGGLVVGVTEGQRWGWTAPTTLLALGVGAALVAVAIARSARLTVTGRAAGAALAVGLWRSRPYALANAASFVFAGAMYSWLMAGPLFLDAVWGYSVLGSAGAMTAGALTSMITATAAGRITAPAVRRWAGVLGALLFAAAALWMSSDSFGPDPALWTAWIPAGVLGGGGIGLVLTALGTAAAAALPPEQFAAGIGMNLTARQVGGALGVAVMAAVLAAHPGDALTGLHTHFAVCAAIAALTAVLTALPSRQEQP</sequence>
<dbReference type="Gene3D" id="1.20.1250.20">
    <property type="entry name" value="MFS general substrate transporter like domains"/>
    <property type="match status" value="1"/>
</dbReference>
<dbReference type="PANTHER" id="PTHR42718">
    <property type="entry name" value="MAJOR FACILITATOR SUPERFAMILY MULTIDRUG TRANSPORTER MFSC"/>
    <property type="match status" value="1"/>
</dbReference>
<feature type="transmembrane region" description="Helical" evidence="5">
    <location>
        <begin position="110"/>
        <end position="133"/>
    </location>
</feature>
<feature type="transmembrane region" description="Helical" evidence="5">
    <location>
        <begin position="140"/>
        <end position="157"/>
    </location>
</feature>
<dbReference type="PROSITE" id="PS00216">
    <property type="entry name" value="SUGAR_TRANSPORT_1"/>
    <property type="match status" value="1"/>
</dbReference>
<accession>A0A0H5NRL2</accession>
<feature type="transmembrane region" description="Helical" evidence="5">
    <location>
        <begin position="344"/>
        <end position="362"/>
    </location>
</feature>
<feature type="transmembrane region" description="Helical" evidence="5">
    <location>
        <begin position="419"/>
        <end position="437"/>
    </location>
</feature>
<protein>
    <submittedName>
        <fullName evidence="7">Spectinomycin tetracycline efflux pump</fullName>
    </submittedName>
</protein>
<dbReference type="AlphaFoldDB" id="A0A0H5NRL2"/>
<name>A0A0H5NRL2_NOCFR</name>
<dbReference type="PROSITE" id="PS50850">
    <property type="entry name" value="MFS"/>
    <property type="match status" value="1"/>
</dbReference>
<dbReference type="InterPro" id="IPR020846">
    <property type="entry name" value="MFS_dom"/>
</dbReference>
<dbReference type="InterPro" id="IPR036259">
    <property type="entry name" value="MFS_trans_sf"/>
</dbReference>
<evidence type="ECO:0000256" key="2">
    <source>
        <dbReference type="ARBA" id="ARBA00022692"/>
    </source>
</evidence>
<dbReference type="InterPro" id="IPR005829">
    <property type="entry name" value="Sugar_transporter_CS"/>
</dbReference>
<feature type="transmembrane region" description="Helical" evidence="5">
    <location>
        <begin position="20"/>
        <end position="40"/>
    </location>
</feature>
<dbReference type="Gene3D" id="1.20.1720.10">
    <property type="entry name" value="Multidrug resistance protein D"/>
    <property type="match status" value="1"/>
</dbReference>
<dbReference type="PRINTS" id="PR01036">
    <property type="entry name" value="TCRTETB"/>
</dbReference>
<dbReference type="InterPro" id="IPR011701">
    <property type="entry name" value="MFS"/>
</dbReference>
<feature type="transmembrane region" description="Helical" evidence="5">
    <location>
        <begin position="374"/>
        <end position="398"/>
    </location>
</feature>
<dbReference type="Proteomes" id="UP000057820">
    <property type="component" value="Chromosome 1"/>
</dbReference>
<evidence type="ECO:0000256" key="1">
    <source>
        <dbReference type="ARBA" id="ARBA00004651"/>
    </source>
</evidence>
<dbReference type="GO" id="GO:0022857">
    <property type="term" value="F:transmembrane transporter activity"/>
    <property type="evidence" value="ECO:0007669"/>
    <property type="project" value="InterPro"/>
</dbReference>